<accession>A0A0W0YUT5</accession>
<keyword evidence="2 5" id="KW-0533">Nickel</keyword>
<evidence type="ECO:0000256" key="4">
    <source>
        <dbReference type="ARBA" id="ARBA00022833"/>
    </source>
</evidence>
<evidence type="ECO:0000256" key="2">
    <source>
        <dbReference type="ARBA" id="ARBA00022596"/>
    </source>
</evidence>
<feature type="binding site" evidence="5">
    <location>
        <position position="76"/>
    </location>
    <ligand>
        <name>Zn(2+)</name>
        <dbReference type="ChEBI" id="CHEBI:29105"/>
    </ligand>
</feature>
<dbReference type="PANTHER" id="PTHR34535:SF3">
    <property type="entry name" value="HYDROGENASE MATURATION FACTOR HYPA"/>
    <property type="match status" value="1"/>
</dbReference>
<evidence type="ECO:0000313" key="7">
    <source>
        <dbReference type="Proteomes" id="UP000054621"/>
    </source>
</evidence>
<feature type="binding site" evidence="5">
    <location>
        <position position="73"/>
    </location>
    <ligand>
        <name>Zn(2+)</name>
        <dbReference type="ChEBI" id="CHEBI:29105"/>
    </ligand>
</feature>
<organism evidence="6 7">
    <name type="scientific">Legionella sainthelensi</name>
    <dbReference type="NCBI Taxonomy" id="28087"/>
    <lineage>
        <taxon>Bacteria</taxon>
        <taxon>Pseudomonadati</taxon>
        <taxon>Pseudomonadota</taxon>
        <taxon>Gammaproteobacteria</taxon>
        <taxon>Legionellales</taxon>
        <taxon>Legionellaceae</taxon>
        <taxon>Legionella</taxon>
    </lineage>
</organism>
<dbReference type="InterPro" id="IPR000688">
    <property type="entry name" value="HypA/HybF"/>
</dbReference>
<evidence type="ECO:0000256" key="1">
    <source>
        <dbReference type="ARBA" id="ARBA00010748"/>
    </source>
</evidence>
<feature type="binding site" evidence="5">
    <location>
        <position position="2"/>
    </location>
    <ligand>
        <name>Ni(2+)</name>
        <dbReference type="ChEBI" id="CHEBI:49786"/>
    </ligand>
</feature>
<dbReference type="eggNOG" id="COG0375">
    <property type="taxonomic scope" value="Bacteria"/>
</dbReference>
<dbReference type="AlphaFoldDB" id="A0A0W0YUT5"/>
<comment type="similarity">
    <text evidence="1 5">Belongs to the HypA/HybF family.</text>
</comment>
<reference evidence="6 7" key="1">
    <citation type="submission" date="2015-11" db="EMBL/GenBank/DDBJ databases">
        <title>Genomic analysis of 38 Legionella species identifies large and diverse effector repertoires.</title>
        <authorList>
            <person name="Burstein D."/>
            <person name="Amaro F."/>
            <person name="Zusman T."/>
            <person name="Lifshitz Z."/>
            <person name="Cohen O."/>
            <person name="Gilbert J.A."/>
            <person name="Pupko T."/>
            <person name="Shuman H.A."/>
            <person name="Segal G."/>
        </authorList>
    </citation>
    <scope>NUCLEOTIDE SEQUENCE [LARGE SCALE GENOMIC DNA]</scope>
    <source>
        <strain evidence="6 7">Mt.St.Helens-4</strain>
    </source>
</reference>
<sequence length="113" mass="12522">MHELWLCKNILEIIREKANGTQCTRVKKIILEIGALAAIEKDALIFSFNVITEGTVAENAELDIIDISGKAFCESCQQLGPLQQYYDACHACGSHALKIVQGEELRVKSMVVE</sequence>
<dbReference type="PROSITE" id="PS01249">
    <property type="entry name" value="HYPA"/>
    <property type="match status" value="1"/>
</dbReference>
<dbReference type="GO" id="GO:0008270">
    <property type="term" value="F:zinc ion binding"/>
    <property type="evidence" value="ECO:0007669"/>
    <property type="project" value="UniProtKB-UniRule"/>
</dbReference>
<dbReference type="InterPro" id="IPR020538">
    <property type="entry name" value="Hydgase_Ni_incorp_HypA/HybF_CS"/>
</dbReference>
<comment type="function">
    <text evidence="5">Involved in the maturation of [NiFe] hydrogenases. Required for nickel insertion into the metal center of the hydrogenase.</text>
</comment>
<comment type="caution">
    <text evidence="6">The sequence shown here is derived from an EMBL/GenBank/DDBJ whole genome shotgun (WGS) entry which is preliminary data.</text>
</comment>
<proteinExistence type="inferred from homology"/>
<dbReference type="HAMAP" id="MF_00213">
    <property type="entry name" value="HypA_HybF"/>
    <property type="match status" value="1"/>
</dbReference>
<dbReference type="EMBL" id="LNYV01000001">
    <property type="protein sequence ID" value="KTD60625.1"/>
    <property type="molecule type" value="Genomic_DNA"/>
</dbReference>
<dbReference type="GO" id="GO:0016151">
    <property type="term" value="F:nickel cation binding"/>
    <property type="evidence" value="ECO:0007669"/>
    <property type="project" value="UniProtKB-UniRule"/>
</dbReference>
<protein>
    <recommendedName>
        <fullName evidence="5">Hydrogenase maturation factor HypA</fullName>
    </recommendedName>
</protein>
<keyword evidence="4 5" id="KW-0862">Zinc</keyword>
<evidence type="ECO:0000256" key="5">
    <source>
        <dbReference type="HAMAP-Rule" id="MF_00213"/>
    </source>
</evidence>
<dbReference type="NCBIfam" id="TIGR00100">
    <property type="entry name" value="hypA"/>
    <property type="match status" value="1"/>
</dbReference>
<dbReference type="RefSeq" id="WP_027271163.1">
    <property type="nucleotide sequence ID" value="NZ_CAAAJE010000014.1"/>
</dbReference>
<gene>
    <name evidence="5 6" type="primary">hypA</name>
    <name evidence="6" type="ORF">Lsai_0083</name>
</gene>
<dbReference type="Proteomes" id="UP000054621">
    <property type="component" value="Unassembled WGS sequence"/>
</dbReference>
<dbReference type="PANTHER" id="PTHR34535">
    <property type="entry name" value="HYDROGENASE MATURATION FACTOR HYPA"/>
    <property type="match status" value="1"/>
</dbReference>
<evidence type="ECO:0000313" key="6">
    <source>
        <dbReference type="EMBL" id="KTD60625.1"/>
    </source>
</evidence>
<dbReference type="PIRSF" id="PIRSF004761">
    <property type="entry name" value="Hydrgn_mat_HypA"/>
    <property type="match status" value="1"/>
</dbReference>
<name>A0A0W0YUT5_9GAMM</name>
<evidence type="ECO:0000256" key="3">
    <source>
        <dbReference type="ARBA" id="ARBA00022723"/>
    </source>
</evidence>
<dbReference type="Pfam" id="PF01155">
    <property type="entry name" value="HypA"/>
    <property type="match status" value="1"/>
</dbReference>
<dbReference type="STRING" id="28087.Lsai_0083"/>
<keyword evidence="3 5" id="KW-0479">Metal-binding</keyword>
<dbReference type="OrthoDB" id="288014at2"/>
<dbReference type="Gene3D" id="3.30.2320.80">
    <property type="match status" value="1"/>
</dbReference>
<dbReference type="GO" id="GO:0051604">
    <property type="term" value="P:protein maturation"/>
    <property type="evidence" value="ECO:0007669"/>
    <property type="project" value="InterPro"/>
</dbReference>
<feature type="binding site" evidence="5">
    <location>
        <position position="89"/>
    </location>
    <ligand>
        <name>Zn(2+)</name>
        <dbReference type="ChEBI" id="CHEBI:29105"/>
    </ligand>
</feature>
<feature type="binding site" evidence="5">
    <location>
        <position position="92"/>
    </location>
    <ligand>
        <name>Zn(2+)</name>
        <dbReference type="ChEBI" id="CHEBI:29105"/>
    </ligand>
</feature>
<dbReference type="PATRIC" id="fig|28087.4.peg.88"/>